<feature type="chain" id="PRO_5047142577" description="Secreted protein" evidence="2">
    <location>
        <begin position="33"/>
        <end position="321"/>
    </location>
</feature>
<name>A0ABU9IDD1_9SPHN</name>
<evidence type="ECO:0008006" key="5">
    <source>
        <dbReference type="Google" id="ProtNLM"/>
    </source>
</evidence>
<feature type="region of interest" description="Disordered" evidence="1">
    <location>
        <begin position="33"/>
        <end position="53"/>
    </location>
</feature>
<feature type="signal peptide" evidence="2">
    <location>
        <begin position="1"/>
        <end position="32"/>
    </location>
</feature>
<dbReference type="EMBL" id="JBBYHV010000001">
    <property type="protein sequence ID" value="MEL1250428.1"/>
    <property type="molecule type" value="Genomic_DNA"/>
</dbReference>
<evidence type="ECO:0000256" key="2">
    <source>
        <dbReference type="SAM" id="SignalP"/>
    </source>
</evidence>
<reference evidence="3 4" key="1">
    <citation type="submission" date="2024-04" db="EMBL/GenBank/DDBJ databases">
        <title>Aurantiacibacter sp. DGU6 16S ribosomal RNA gene Genome sequencing and assembly.</title>
        <authorList>
            <person name="Park S."/>
        </authorList>
    </citation>
    <scope>NUCLEOTIDE SEQUENCE [LARGE SCALE GENOMIC DNA]</scope>
    <source>
        <strain evidence="3 4">DGU6</strain>
    </source>
</reference>
<accession>A0ABU9IDD1</accession>
<keyword evidence="4" id="KW-1185">Reference proteome</keyword>
<dbReference type="Proteomes" id="UP001497045">
    <property type="component" value="Unassembled WGS sequence"/>
</dbReference>
<gene>
    <name evidence="3" type="ORF">AAEO60_07075</name>
</gene>
<sequence>MPLSRYYSPTLRAATAGLFLLGSALPAMPALANGAAPAPASKQDRLPNTREDRERAQVIDTTLTEILDFRLDIRSLIADQDGAWPRIQQQVAEYRRRMDAAINPALVAQANDFSTRPTVRLRDEAERNAERMAGMIASANVESTLAATRESTMFARYSALVQMGEQLRQLQRLYPDNATIAQANQTAAGVLAQLGSFDEIEAQASANVAARIAETRLLAPVRRDAALERSFANAFWASPWANDYRGGEIVRMNLTSSGWTVHTNALGTPVSRDTGTSFAVRAPDGKCYAVRGIFEQRYTGGGYGGSIYASGSHQEMLCANI</sequence>
<feature type="compositionally biased region" description="Basic and acidic residues" evidence="1">
    <location>
        <begin position="42"/>
        <end position="53"/>
    </location>
</feature>
<proteinExistence type="predicted"/>
<protein>
    <recommendedName>
        <fullName evidence="5">Secreted protein</fullName>
    </recommendedName>
</protein>
<organism evidence="3 4">
    <name type="scientific">Aurantiacibacter gilvus</name>
    <dbReference type="NCBI Taxonomy" id="3139141"/>
    <lineage>
        <taxon>Bacteria</taxon>
        <taxon>Pseudomonadati</taxon>
        <taxon>Pseudomonadota</taxon>
        <taxon>Alphaproteobacteria</taxon>
        <taxon>Sphingomonadales</taxon>
        <taxon>Erythrobacteraceae</taxon>
        <taxon>Aurantiacibacter</taxon>
    </lineage>
</organism>
<dbReference type="RefSeq" id="WP_341672947.1">
    <property type="nucleotide sequence ID" value="NZ_JBBYHV010000001.1"/>
</dbReference>
<comment type="caution">
    <text evidence="3">The sequence shown here is derived from an EMBL/GenBank/DDBJ whole genome shotgun (WGS) entry which is preliminary data.</text>
</comment>
<keyword evidence="2" id="KW-0732">Signal</keyword>
<evidence type="ECO:0000313" key="3">
    <source>
        <dbReference type="EMBL" id="MEL1250428.1"/>
    </source>
</evidence>
<evidence type="ECO:0000313" key="4">
    <source>
        <dbReference type="Proteomes" id="UP001497045"/>
    </source>
</evidence>
<evidence type="ECO:0000256" key="1">
    <source>
        <dbReference type="SAM" id="MobiDB-lite"/>
    </source>
</evidence>